<dbReference type="Gene3D" id="1.20.120.1200">
    <property type="entry name" value="NADH-ubiquinone/plastoquinone oxidoreductase chain 6, subunit NuoJ"/>
    <property type="match status" value="1"/>
</dbReference>
<protein>
    <recommendedName>
        <fullName evidence="1">NADH-ubiquinone oxidoreductase chain 6</fullName>
        <ecNumber evidence="1">7.1.1.2</ecNumber>
    </recommendedName>
</protein>
<dbReference type="EMBL" id="HQ849544">
    <property type="protein sequence ID" value="ADW79182.1"/>
    <property type="molecule type" value="Genomic_DNA"/>
</dbReference>
<dbReference type="PANTHER" id="PTHR33269">
    <property type="entry name" value="NADH-UBIQUINONE OXIDOREDUCTASE CHAIN 6"/>
    <property type="match status" value="1"/>
</dbReference>
<evidence type="ECO:0000313" key="2">
    <source>
        <dbReference type="EMBL" id="ADW79182.1"/>
    </source>
</evidence>
<keyword evidence="1 2" id="KW-0496">Mitochondrion</keyword>
<dbReference type="PANTHER" id="PTHR33269:SF17">
    <property type="entry name" value="NADH-UBIQUINONE OXIDOREDUCTASE CHAIN 6"/>
    <property type="match status" value="1"/>
</dbReference>
<feature type="transmembrane region" description="Helical" evidence="1">
    <location>
        <begin position="6"/>
        <end position="28"/>
    </location>
</feature>
<dbReference type="GeneID" id="12486768"/>
<dbReference type="Pfam" id="PF00499">
    <property type="entry name" value="Oxidored_q3"/>
    <property type="match status" value="1"/>
</dbReference>
<feature type="transmembrane region" description="Helical" evidence="1">
    <location>
        <begin position="95"/>
        <end position="114"/>
    </location>
</feature>
<dbReference type="EC" id="7.1.1.2" evidence="1"/>
<dbReference type="RefSeq" id="YP_006280828.1">
    <property type="nucleotide sequence ID" value="NC_017836.1"/>
</dbReference>
<keyword evidence="2" id="KW-0560">Oxidoreductase</keyword>
<keyword evidence="1" id="KW-0812">Transmembrane</keyword>
<geneLocation type="mitochondrion" evidence="2"/>
<comment type="subcellular location">
    <subcellularLocation>
        <location evidence="1">Mitochondrion membrane</location>
        <topology evidence="1">Multi-pass membrane protein</topology>
    </subcellularLocation>
</comment>
<sequence length="220" mass="25372">MYTPELIISSYLFFFLFSLGAIISSFIAITTNSSIYSVFYLILVFFNAAGLLIMLGAEFLAMLFLVVYLGAIAILFLFVIMMLNIKINQFKNKIILGAQVFFITLLFSLIYINIPHNSFINLSEILTFNDSEKLILFLNNYSIQLNNLFYNINSFNYITNSHQFFIVYTQYAYYFLLSALILLVSLIGAIVLTLHKKINVKKQDLNKQINRNFQTTIKTV</sequence>
<dbReference type="AlphaFoldDB" id="E9P1D0"/>
<keyword evidence="1" id="KW-1133">Transmembrane helix</keyword>
<keyword evidence="1" id="KW-0679">Respiratory chain</keyword>
<keyword evidence="1" id="KW-0520">NAD</keyword>
<feature type="transmembrane region" description="Helical" evidence="1">
    <location>
        <begin position="61"/>
        <end position="83"/>
    </location>
</feature>
<dbReference type="GO" id="GO:0008137">
    <property type="term" value="F:NADH dehydrogenase (ubiquinone) activity"/>
    <property type="evidence" value="ECO:0007669"/>
    <property type="project" value="UniProtKB-UniRule"/>
</dbReference>
<organism evidence="2">
    <name type="scientific">Cyanophora paradoxa</name>
    <dbReference type="NCBI Taxonomy" id="2762"/>
    <lineage>
        <taxon>Eukaryota</taxon>
        <taxon>Glaucocystophyceae</taxon>
        <taxon>Cyanophorales</taxon>
        <taxon>Cyanophoraceae</taxon>
        <taxon>Cyanophora</taxon>
    </lineage>
</organism>
<reference evidence="2" key="1">
    <citation type="journal article" date="2012" name="Science">
        <title>Cyanophora paradoxa genome elucidates origin of photosynthesis in algae and plants.</title>
        <authorList>
            <person name="Price D.C."/>
            <person name="Chan C.X."/>
            <person name="Yoon H.S."/>
            <person name="Yang E.C."/>
            <person name="Qiu H."/>
            <person name="Weber A.P."/>
            <person name="Schwacke R."/>
            <person name="Gross J."/>
            <person name="Blouin N.A."/>
            <person name="Lane C."/>
            <person name="Reyes-Prieto A."/>
            <person name="Durnford D.G."/>
            <person name="Neilson J.A."/>
            <person name="Lang B.F."/>
            <person name="Burger G."/>
            <person name="Steiner J.M."/>
            <person name="Loffelhardt W."/>
            <person name="Meuser J.E."/>
            <person name="Posewitz M.C."/>
            <person name="Ball S."/>
            <person name="Arias M.C."/>
            <person name="Henrissat B."/>
            <person name="Coutinho P.M."/>
            <person name="Rensing S.A."/>
            <person name="Symeonidi A."/>
            <person name="Doddapaneni H."/>
            <person name="Green B.R."/>
            <person name="Rajah V.D."/>
            <person name="Boore J."/>
            <person name="Bhattacharya D."/>
        </authorList>
    </citation>
    <scope>NUCLEOTIDE SEQUENCE</scope>
    <source>
        <strain evidence="2">CCMP 329</strain>
    </source>
</reference>
<dbReference type="InterPro" id="IPR001457">
    <property type="entry name" value="NADH_UbQ/plastoQ_OxRdtase_su6"/>
</dbReference>
<dbReference type="InterPro" id="IPR042106">
    <property type="entry name" value="Nuo/plastoQ_OxRdtase_6_NuoJ"/>
</dbReference>
<comment type="function">
    <text evidence="1">Core subunit of the mitochondrial membrane respiratory chain NADH dehydrogenase (Complex I) which catalyzes electron transfer from NADH through the respiratory chain, using ubiquinone as an electron acceptor. Essential for the catalytic activity and assembly of complex I.</text>
</comment>
<keyword evidence="1" id="KW-0813">Transport</keyword>
<dbReference type="GO" id="GO:0031966">
    <property type="term" value="C:mitochondrial membrane"/>
    <property type="evidence" value="ECO:0007669"/>
    <property type="project" value="UniProtKB-SubCell"/>
</dbReference>
<dbReference type="GO" id="GO:0016491">
    <property type="term" value="F:oxidoreductase activity"/>
    <property type="evidence" value="ECO:0007669"/>
    <property type="project" value="UniProtKB-KW"/>
</dbReference>
<accession>E9P1D0</accession>
<name>E9P1D0_CYAPA</name>
<keyword evidence="1" id="KW-0830">Ubiquinone</keyword>
<keyword evidence="1" id="KW-0472">Membrane</keyword>
<keyword evidence="1" id="KW-0249">Electron transport</keyword>
<comment type="similarity">
    <text evidence="1">Belongs to the complex I subunit 6 family.</text>
</comment>
<gene>
    <name evidence="2" type="primary">nad6</name>
</gene>
<feature type="transmembrane region" description="Helical" evidence="1">
    <location>
        <begin position="171"/>
        <end position="194"/>
    </location>
</feature>
<keyword evidence="1" id="KW-1278">Translocase</keyword>
<feature type="transmembrane region" description="Helical" evidence="1">
    <location>
        <begin position="35"/>
        <end position="55"/>
    </location>
</feature>
<proteinExistence type="inferred from homology"/>
<comment type="catalytic activity">
    <reaction evidence="1">
        <text>a ubiquinone + NADH + 5 H(+)(in) = a ubiquinol + NAD(+) + 4 H(+)(out)</text>
        <dbReference type="Rhea" id="RHEA:29091"/>
        <dbReference type="Rhea" id="RHEA-COMP:9565"/>
        <dbReference type="Rhea" id="RHEA-COMP:9566"/>
        <dbReference type="ChEBI" id="CHEBI:15378"/>
        <dbReference type="ChEBI" id="CHEBI:16389"/>
        <dbReference type="ChEBI" id="CHEBI:17976"/>
        <dbReference type="ChEBI" id="CHEBI:57540"/>
        <dbReference type="ChEBI" id="CHEBI:57945"/>
        <dbReference type="EC" id="7.1.1.2"/>
    </reaction>
</comment>
<evidence type="ECO:0000256" key="1">
    <source>
        <dbReference type="RuleBase" id="RU004430"/>
    </source>
</evidence>